<evidence type="ECO:0000313" key="2">
    <source>
        <dbReference type="Proteomes" id="UP000053989"/>
    </source>
</evidence>
<reference evidence="1 2" key="1">
    <citation type="submission" date="2014-04" db="EMBL/GenBank/DDBJ databases">
        <authorList>
            <consortium name="DOE Joint Genome Institute"/>
            <person name="Kuo A."/>
            <person name="Kohler A."/>
            <person name="Nagy L.G."/>
            <person name="Floudas D."/>
            <person name="Copeland A."/>
            <person name="Barry K.W."/>
            <person name="Cichocki N."/>
            <person name="Veneault-Fourrey C."/>
            <person name="LaButti K."/>
            <person name="Lindquist E.A."/>
            <person name="Lipzen A."/>
            <person name="Lundell T."/>
            <person name="Morin E."/>
            <person name="Murat C."/>
            <person name="Sun H."/>
            <person name="Tunlid A."/>
            <person name="Henrissat B."/>
            <person name="Grigoriev I.V."/>
            <person name="Hibbett D.S."/>
            <person name="Martin F."/>
            <person name="Nordberg H.P."/>
            <person name="Cantor M.N."/>
            <person name="Hua S.X."/>
        </authorList>
    </citation>
    <scope>NUCLEOTIDE SEQUENCE [LARGE SCALE GENOMIC DNA]</scope>
    <source>
        <strain evidence="1 2">Foug A</strain>
    </source>
</reference>
<evidence type="ECO:0000313" key="1">
    <source>
        <dbReference type="EMBL" id="KIM67805.1"/>
    </source>
</evidence>
<dbReference type="InParanoid" id="A0A0C3E4S4"/>
<dbReference type="EMBL" id="KN822011">
    <property type="protein sequence ID" value="KIM67805.1"/>
    <property type="molecule type" value="Genomic_DNA"/>
</dbReference>
<dbReference type="AlphaFoldDB" id="A0A0C3E4S4"/>
<gene>
    <name evidence="1" type="ORF">SCLCIDRAFT_1071405</name>
</gene>
<name>A0A0C3E4S4_9AGAM</name>
<dbReference type="Proteomes" id="UP000053989">
    <property type="component" value="Unassembled WGS sequence"/>
</dbReference>
<accession>A0A0C3E4S4</accession>
<sequence length="178" mass="20097">MVLTWPTACTPHILFFFLRPHPSYPAALATRRPTTPPTGATGVDVYHFLAILRLLLLTPTTRYHGADPAYRVHPHILFFFLRPHPFLPCCTRHTTPNNTPHRCHQCGRLSLSGHPPIMYLITYTNYTASWIPGQPRALASFISSPLPTCCTRHTTLNNTPHRYHQCGQLSFSGHPPIT</sequence>
<proteinExistence type="predicted"/>
<organism evidence="1 2">
    <name type="scientific">Scleroderma citrinum Foug A</name>
    <dbReference type="NCBI Taxonomy" id="1036808"/>
    <lineage>
        <taxon>Eukaryota</taxon>
        <taxon>Fungi</taxon>
        <taxon>Dikarya</taxon>
        <taxon>Basidiomycota</taxon>
        <taxon>Agaricomycotina</taxon>
        <taxon>Agaricomycetes</taxon>
        <taxon>Agaricomycetidae</taxon>
        <taxon>Boletales</taxon>
        <taxon>Sclerodermatineae</taxon>
        <taxon>Sclerodermataceae</taxon>
        <taxon>Scleroderma</taxon>
    </lineage>
</organism>
<protein>
    <submittedName>
        <fullName evidence="1">Uncharacterized protein</fullName>
    </submittedName>
</protein>
<reference evidence="2" key="2">
    <citation type="submission" date="2015-01" db="EMBL/GenBank/DDBJ databases">
        <title>Evolutionary Origins and Diversification of the Mycorrhizal Mutualists.</title>
        <authorList>
            <consortium name="DOE Joint Genome Institute"/>
            <consortium name="Mycorrhizal Genomics Consortium"/>
            <person name="Kohler A."/>
            <person name="Kuo A."/>
            <person name="Nagy L.G."/>
            <person name="Floudas D."/>
            <person name="Copeland A."/>
            <person name="Barry K.W."/>
            <person name="Cichocki N."/>
            <person name="Veneault-Fourrey C."/>
            <person name="LaButti K."/>
            <person name="Lindquist E.A."/>
            <person name="Lipzen A."/>
            <person name="Lundell T."/>
            <person name="Morin E."/>
            <person name="Murat C."/>
            <person name="Riley R."/>
            <person name="Ohm R."/>
            <person name="Sun H."/>
            <person name="Tunlid A."/>
            <person name="Henrissat B."/>
            <person name="Grigoriev I.V."/>
            <person name="Hibbett D.S."/>
            <person name="Martin F."/>
        </authorList>
    </citation>
    <scope>NUCLEOTIDE SEQUENCE [LARGE SCALE GENOMIC DNA]</scope>
    <source>
        <strain evidence="2">Foug A</strain>
    </source>
</reference>
<keyword evidence="2" id="KW-1185">Reference proteome</keyword>
<dbReference type="HOGENOM" id="CLU_1511460_0_0_1"/>